<keyword evidence="1" id="KW-0863">Zinc-finger</keyword>
<keyword evidence="5" id="KW-1185">Reference proteome</keyword>
<keyword evidence="1" id="KW-0862">Zinc</keyword>
<evidence type="ECO:0000313" key="5">
    <source>
        <dbReference type="Proteomes" id="UP000799539"/>
    </source>
</evidence>
<feature type="domain" description="CCHC-type" evidence="3">
    <location>
        <begin position="280"/>
        <end position="294"/>
    </location>
</feature>
<feature type="compositionally biased region" description="Low complexity" evidence="2">
    <location>
        <begin position="475"/>
        <end position="491"/>
    </location>
</feature>
<evidence type="ECO:0000313" key="4">
    <source>
        <dbReference type="EMBL" id="KAF2206109.1"/>
    </source>
</evidence>
<protein>
    <recommendedName>
        <fullName evidence="3">CCHC-type domain-containing protein</fullName>
    </recommendedName>
</protein>
<dbReference type="GO" id="GO:0008270">
    <property type="term" value="F:zinc ion binding"/>
    <property type="evidence" value="ECO:0007669"/>
    <property type="project" value="UniProtKB-KW"/>
</dbReference>
<accession>A0A6A6EYV2</accession>
<feature type="compositionally biased region" description="Basic residues" evidence="2">
    <location>
        <begin position="515"/>
        <end position="527"/>
    </location>
</feature>
<dbReference type="GO" id="GO:0003676">
    <property type="term" value="F:nucleic acid binding"/>
    <property type="evidence" value="ECO:0007669"/>
    <property type="project" value="InterPro"/>
</dbReference>
<evidence type="ECO:0000259" key="3">
    <source>
        <dbReference type="PROSITE" id="PS50158"/>
    </source>
</evidence>
<dbReference type="OrthoDB" id="5430668at2759"/>
<feature type="compositionally biased region" description="Basic and acidic residues" evidence="2">
    <location>
        <begin position="456"/>
        <end position="473"/>
    </location>
</feature>
<feature type="compositionally biased region" description="Polar residues" evidence="2">
    <location>
        <begin position="417"/>
        <end position="434"/>
    </location>
</feature>
<dbReference type="PROSITE" id="PS50158">
    <property type="entry name" value="ZF_CCHC"/>
    <property type="match status" value="1"/>
</dbReference>
<evidence type="ECO:0000256" key="2">
    <source>
        <dbReference type="SAM" id="MobiDB-lite"/>
    </source>
</evidence>
<name>A0A6A6EYV2_9PEZI</name>
<dbReference type="InterPro" id="IPR001878">
    <property type="entry name" value="Znf_CCHC"/>
</dbReference>
<reference evidence="4" key="1">
    <citation type="journal article" date="2020" name="Stud. Mycol.">
        <title>101 Dothideomycetes genomes: a test case for predicting lifestyles and emergence of pathogens.</title>
        <authorList>
            <person name="Haridas S."/>
            <person name="Albert R."/>
            <person name="Binder M."/>
            <person name="Bloem J."/>
            <person name="Labutti K."/>
            <person name="Salamov A."/>
            <person name="Andreopoulos B."/>
            <person name="Baker S."/>
            <person name="Barry K."/>
            <person name="Bills G."/>
            <person name="Bluhm B."/>
            <person name="Cannon C."/>
            <person name="Castanera R."/>
            <person name="Culley D."/>
            <person name="Daum C."/>
            <person name="Ezra D."/>
            <person name="Gonzalez J."/>
            <person name="Henrissat B."/>
            <person name="Kuo A."/>
            <person name="Liang C."/>
            <person name="Lipzen A."/>
            <person name="Lutzoni F."/>
            <person name="Magnuson J."/>
            <person name="Mondo S."/>
            <person name="Nolan M."/>
            <person name="Ohm R."/>
            <person name="Pangilinan J."/>
            <person name="Park H.-J."/>
            <person name="Ramirez L."/>
            <person name="Alfaro M."/>
            <person name="Sun H."/>
            <person name="Tritt A."/>
            <person name="Yoshinaga Y."/>
            <person name="Zwiers L.-H."/>
            <person name="Turgeon B."/>
            <person name="Goodwin S."/>
            <person name="Spatafora J."/>
            <person name="Crous P."/>
            <person name="Grigoriev I."/>
        </authorList>
    </citation>
    <scope>NUCLEOTIDE SEQUENCE</scope>
    <source>
        <strain evidence="4">SCOH1-5</strain>
    </source>
</reference>
<dbReference type="AlphaFoldDB" id="A0A6A6EYV2"/>
<dbReference type="EMBL" id="ML993510">
    <property type="protein sequence ID" value="KAF2206109.1"/>
    <property type="molecule type" value="Genomic_DNA"/>
</dbReference>
<keyword evidence="1" id="KW-0479">Metal-binding</keyword>
<feature type="region of interest" description="Disordered" evidence="2">
    <location>
        <begin position="618"/>
        <end position="678"/>
    </location>
</feature>
<evidence type="ECO:0000256" key="1">
    <source>
        <dbReference type="PROSITE-ProRule" id="PRU00047"/>
    </source>
</evidence>
<proteinExistence type="predicted"/>
<feature type="non-terminal residue" evidence="4">
    <location>
        <position position="678"/>
    </location>
</feature>
<sequence length="678" mass="76360">MPLPGSKEIGYFEGSDVTEFVERFEDLYRTYGGDQGDEAAKVEKLVSYVYRHQRPVVKKLEGYESRDYRLFKSNLLKEYREFDSQRILGDRSYLSQLSLQKLDEPEEISEYIRNFEISSAMIPPEDLDNFSRTQMFLKPLSKPMRKKIQNKANLDMDRPHTFRDFARVISAAKAELRKDKTDKALCEDDRSIPAGKLVKAMRNTAPRLNPVSAATSATSRVSPDVEKLTEQLAALALALSKNQEPAYGPLRSSQKDEEALEIQAMVMAYAASEIKMGTACWECGLEGHRSGDCPYFNWLLDQEFLHKDKTRRMCPGRAGGETRPLGYSWDKKSPRLKVVLLALKQAIGPIDVSKCIGFNTLRASWKSNRRERPVSIDASMARFGTIEYIEECKPMGSLFVLGEEEEEEDYNAAYAATRSSQKTVQNPSRPTASLTKAAKANIEKQKQAAKTGTSNSRREQALLEMMEHHRRGEPSSSQGAASSQTQGRSQTPAVPNSQDAEMQDAQFGPAVPPRGKAKGAQRAKPKTQRLDNLLKKAVPMDEQEAFWSDRLLRAPLVVELGELQLFGQQALSRFLYGRKPADLSHSAALERYCASKRRPDGTATSAVNFAQIHDRIQEYNSASYSDEDSEASGKEESEDDDEGDPEEEWVSSADDWEEPSDDEVWFDAKEWNDTETQP</sequence>
<feature type="region of interest" description="Disordered" evidence="2">
    <location>
        <begin position="416"/>
        <end position="532"/>
    </location>
</feature>
<feature type="compositionally biased region" description="Acidic residues" evidence="2">
    <location>
        <begin position="625"/>
        <end position="665"/>
    </location>
</feature>
<gene>
    <name evidence="4" type="ORF">CERZMDRAFT_104117</name>
</gene>
<dbReference type="Proteomes" id="UP000799539">
    <property type="component" value="Unassembled WGS sequence"/>
</dbReference>
<organism evidence="4 5">
    <name type="scientific">Cercospora zeae-maydis SCOH1-5</name>
    <dbReference type="NCBI Taxonomy" id="717836"/>
    <lineage>
        <taxon>Eukaryota</taxon>
        <taxon>Fungi</taxon>
        <taxon>Dikarya</taxon>
        <taxon>Ascomycota</taxon>
        <taxon>Pezizomycotina</taxon>
        <taxon>Dothideomycetes</taxon>
        <taxon>Dothideomycetidae</taxon>
        <taxon>Mycosphaerellales</taxon>
        <taxon>Mycosphaerellaceae</taxon>
        <taxon>Cercospora</taxon>
    </lineage>
</organism>